<keyword evidence="1" id="KW-0805">Transcription regulation</keyword>
<dbReference type="CDD" id="cd07377">
    <property type="entry name" value="WHTH_GntR"/>
    <property type="match status" value="1"/>
</dbReference>
<proteinExistence type="predicted"/>
<comment type="caution">
    <text evidence="5">The sequence shown here is derived from an EMBL/GenBank/DDBJ whole genome shotgun (WGS) entry which is preliminary data.</text>
</comment>
<feature type="domain" description="HTH gntR-type" evidence="4">
    <location>
        <begin position="5"/>
        <end position="72"/>
    </location>
</feature>
<evidence type="ECO:0000313" key="6">
    <source>
        <dbReference type="Proteomes" id="UP000527616"/>
    </source>
</evidence>
<dbReference type="SMART" id="SM00345">
    <property type="entry name" value="HTH_GNTR"/>
    <property type="match status" value="1"/>
</dbReference>
<keyword evidence="3" id="KW-0804">Transcription</keyword>
<dbReference type="PANTHER" id="PTHR43537">
    <property type="entry name" value="TRANSCRIPTIONAL REGULATOR, GNTR FAMILY"/>
    <property type="match status" value="1"/>
</dbReference>
<dbReference type="SUPFAM" id="SSF48008">
    <property type="entry name" value="GntR ligand-binding domain-like"/>
    <property type="match status" value="1"/>
</dbReference>
<name>A0A7Z0DC79_9ACTN</name>
<evidence type="ECO:0000313" key="5">
    <source>
        <dbReference type="EMBL" id="NYI72630.1"/>
    </source>
</evidence>
<dbReference type="Proteomes" id="UP000527616">
    <property type="component" value="Unassembled WGS sequence"/>
</dbReference>
<dbReference type="Pfam" id="PF07729">
    <property type="entry name" value="FCD"/>
    <property type="match status" value="1"/>
</dbReference>
<dbReference type="Gene3D" id="1.20.120.530">
    <property type="entry name" value="GntR ligand-binding domain-like"/>
    <property type="match status" value="1"/>
</dbReference>
<evidence type="ECO:0000256" key="3">
    <source>
        <dbReference type="ARBA" id="ARBA00023163"/>
    </source>
</evidence>
<dbReference type="GO" id="GO:0003677">
    <property type="term" value="F:DNA binding"/>
    <property type="evidence" value="ECO:0007669"/>
    <property type="project" value="UniProtKB-KW"/>
</dbReference>
<dbReference type="PANTHER" id="PTHR43537:SF5">
    <property type="entry name" value="UXU OPERON TRANSCRIPTIONAL REGULATOR"/>
    <property type="match status" value="1"/>
</dbReference>
<dbReference type="GO" id="GO:0003700">
    <property type="term" value="F:DNA-binding transcription factor activity"/>
    <property type="evidence" value="ECO:0007669"/>
    <property type="project" value="InterPro"/>
</dbReference>
<gene>
    <name evidence="5" type="ORF">GGQ54_003190</name>
</gene>
<dbReference type="InterPro" id="IPR036390">
    <property type="entry name" value="WH_DNA-bd_sf"/>
</dbReference>
<dbReference type="Gene3D" id="1.10.10.10">
    <property type="entry name" value="Winged helix-like DNA-binding domain superfamily/Winged helix DNA-binding domain"/>
    <property type="match status" value="1"/>
</dbReference>
<organism evidence="5 6">
    <name type="scientific">Naumannella cuiyingiana</name>
    <dbReference type="NCBI Taxonomy" id="1347891"/>
    <lineage>
        <taxon>Bacteria</taxon>
        <taxon>Bacillati</taxon>
        <taxon>Actinomycetota</taxon>
        <taxon>Actinomycetes</taxon>
        <taxon>Propionibacteriales</taxon>
        <taxon>Propionibacteriaceae</taxon>
        <taxon>Naumannella</taxon>
    </lineage>
</organism>
<dbReference type="InterPro" id="IPR011711">
    <property type="entry name" value="GntR_C"/>
</dbReference>
<dbReference type="InterPro" id="IPR036388">
    <property type="entry name" value="WH-like_DNA-bd_sf"/>
</dbReference>
<sequence length="211" mass="22039">MPRTAAVVAEARDAIRDKIISGDLSPGDRLVERTLGAELAVSRVPVREALRELVAAGYAEQRATGGIAVRAYTADEIDELVAANAALETLLVTRLAREASEGDVTALRVVLAETATAIANGDTAAASDGNARFHEVLSARARPGVTTELLALIGPRLRWLQRQHTDPRAIHAEHVAITDAIAAGDAEVAAGLLRDHAVTSRAAAVNLHGGT</sequence>
<evidence type="ECO:0000256" key="2">
    <source>
        <dbReference type="ARBA" id="ARBA00023125"/>
    </source>
</evidence>
<keyword evidence="6" id="KW-1185">Reference proteome</keyword>
<dbReference type="InterPro" id="IPR000524">
    <property type="entry name" value="Tscrpt_reg_HTH_GntR"/>
</dbReference>
<evidence type="ECO:0000256" key="1">
    <source>
        <dbReference type="ARBA" id="ARBA00023015"/>
    </source>
</evidence>
<dbReference type="SUPFAM" id="SSF46785">
    <property type="entry name" value="Winged helix' DNA-binding domain"/>
    <property type="match status" value="1"/>
</dbReference>
<dbReference type="EMBL" id="JACBZS010000001">
    <property type="protein sequence ID" value="NYI72630.1"/>
    <property type="molecule type" value="Genomic_DNA"/>
</dbReference>
<reference evidence="5 6" key="1">
    <citation type="submission" date="2020-07" db="EMBL/GenBank/DDBJ databases">
        <title>Sequencing the genomes of 1000 actinobacteria strains.</title>
        <authorList>
            <person name="Klenk H.-P."/>
        </authorList>
    </citation>
    <scope>NUCLEOTIDE SEQUENCE [LARGE SCALE GENOMIC DNA]</scope>
    <source>
        <strain evidence="5 6">DSM 103164</strain>
    </source>
</reference>
<dbReference type="PROSITE" id="PS50949">
    <property type="entry name" value="HTH_GNTR"/>
    <property type="match status" value="1"/>
</dbReference>
<dbReference type="Pfam" id="PF00392">
    <property type="entry name" value="GntR"/>
    <property type="match status" value="1"/>
</dbReference>
<dbReference type="RefSeq" id="WP_179446265.1">
    <property type="nucleotide sequence ID" value="NZ_JACBZS010000001.1"/>
</dbReference>
<protein>
    <submittedName>
        <fullName evidence="5">DNA-binding GntR family transcriptional regulator</fullName>
    </submittedName>
</protein>
<keyword evidence="2 5" id="KW-0238">DNA-binding</keyword>
<accession>A0A7Z0DC79</accession>
<dbReference type="InterPro" id="IPR008920">
    <property type="entry name" value="TF_FadR/GntR_C"/>
</dbReference>
<dbReference type="SMART" id="SM00895">
    <property type="entry name" value="FCD"/>
    <property type="match status" value="1"/>
</dbReference>
<dbReference type="AlphaFoldDB" id="A0A7Z0DC79"/>
<evidence type="ECO:0000259" key="4">
    <source>
        <dbReference type="PROSITE" id="PS50949"/>
    </source>
</evidence>